<dbReference type="HAMAP" id="MF_01318_B">
    <property type="entry name" value="Ribosomal_uL1_B"/>
    <property type="match status" value="1"/>
</dbReference>
<dbReference type="GO" id="GO:0015934">
    <property type="term" value="C:large ribosomal subunit"/>
    <property type="evidence" value="ECO:0007669"/>
    <property type="project" value="InterPro"/>
</dbReference>
<dbReference type="EMBL" id="LRPM01000024">
    <property type="protein sequence ID" value="KWZ78518.1"/>
    <property type="molecule type" value="Genomic_DNA"/>
</dbReference>
<dbReference type="PATRIC" id="fig|33036.3.peg.717"/>
<evidence type="ECO:0000256" key="3">
    <source>
        <dbReference type="ARBA" id="ARBA00022730"/>
    </source>
</evidence>
<dbReference type="SUPFAM" id="SSF56808">
    <property type="entry name" value="Ribosomal protein L1"/>
    <property type="match status" value="1"/>
</dbReference>
<organism evidence="10 11">
    <name type="scientific">Anaerococcus tetradius</name>
    <dbReference type="NCBI Taxonomy" id="33036"/>
    <lineage>
        <taxon>Bacteria</taxon>
        <taxon>Bacillati</taxon>
        <taxon>Bacillota</taxon>
        <taxon>Tissierellia</taxon>
        <taxon>Tissierellales</taxon>
        <taxon>Peptoniphilaceae</taxon>
        <taxon>Anaerococcus</taxon>
    </lineage>
</organism>
<evidence type="ECO:0000256" key="2">
    <source>
        <dbReference type="ARBA" id="ARBA00022491"/>
    </source>
</evidence>
<dbReference type="Gene3D" id="3.40.50.790">
    <property type="match status" value="1"/>
</dbReference>
<proteinExistence type="inferred from homology"/>
<dbReference type="PIRSF" id="PIRSF002155">
    <property type="entry name" value="Ribosomal_L1"/>
    <property type="match status" value="1"/>
</dbReference>
<dbReference type="InterPro" id="IPR023674">
    <property type="entry name" value="Ribosomal_uL1-like"/>
</dbReference>
<gene>
    <name evidence="9" type="primary">rplA</name>
    <name evidence="10" type="ORF">HMPREF3200_00721</name>
</gene>
<keyword evidence="2 9" id="KW-0678">Repressor</keyword>
<protein>
    <recommendedName>
        <fullName evidence="8 9">Large ribosomal subunit protein uL1</fullName>
    </recommendedName>
</protein>
<evidence type="ECO:0000256" key="5">
    <source>
        <dbReference type="ARBA" id="ARBA00022884"/>
    </source>
</evidence>
<dbReference type="GO" id="GO:0006412">
    <property type="term" value="P:translation"/>
    <property type="evidence" value="ECO:0007669"/>
    <property type="project" value="UniProtKB-UniRule"/>
</dbReference>
<dbReference type="STRING" id="33036.HMPREF3200_00721"/>
<dbReference type="InterPro" id="IPR002143">
    <property type="entry name" value="Ribosomal_uL1"/>
</dbReference>
<keyword evidence="5 9" id="KW-0694">RNA-binding</keyword>
<keyword evidence="3 9" id="KW-0699">rRNA-binding</keyword>
<evidence type="ECO:0000313" key="10">
    <source>
        <dbReference type="EMBL" id="KWZ78518.1"/>
    </source>
</evidence>
<evidence type="ECO:0000256" key="8">
    <source>
        <dbReference type="ARBA" id="ARBA00035241"/>
    </source>
</evidence>
<comment type="subunit">
    <text evidence="9">Part of the 50S ribosomal subunit.</text>
</comment>
<dbReference type="AlphaFoldDB" id="A0A133KG71"/>
<dbReference type="RefSeq" id="WP_060929224.1">
    <property type="nucleotide sequence ID" value="NZ_CAMPUE010000016.1"/>
</dbReference>
<evidence type="ECO:0000256" key="4">
    <source>
        <dbReference type="ARBA" id="ARBA00022845"/>
    </source>
</evidence>
<comment type="function">
    <text evidence="9">Protein L1 is also a translational repressor protein, it controls the translation of the L11 operon by binding to its mRNA.</text>
</comment>
<dbReference type="PANTHER" id="PTHR36427:SF3">
    <property type="entry name" value="LARGE RIBOSOMAL SUBUNIT PROTEIN UL1M"/>
    <property type="match status" value="1"/>
</dbReference>
<comment type="caution">
    <text evidence="10">The sequence shown here is derived from an EMBL/GenBank/DDBJ whole genome shotgun (WGS) entry which is preliminary data.</text>
</comment>
<comment type="function">
    <text evidence="9">Binds directly to 23S rRNA. The L1 stalk is quite mobile in the ribosome, and is involved in E site tRNA release.</text>
</comment>
<keyword evidence="6 9" id="KW-0689">Ribosomal protein</keyword>
<dbReference type="InterPro" id="IPR028364">
    <property type="entry name" value="Ribosomal_uL1/biogenesis"/>
</dbReference>
<accession>A0A133KG71</accession>
<name>A0A133KG71_9FIRM</name>
<dbReference type="InterPro" id="IPR005878">
    <property type="entry name" value="Ribosom_uL1_bac-type"/>
</dbReference>
<dbReference type="FunFam" id="3.40.50.790:FF:000001">
    <property type="entry name" value="50S ribosomal protein L1"/>
    <property type="match status" value="1"/>
</dbReference>
<keyword evidence="7 9" id="KW-0687">Ribonucleoprotein</keyword>
<evidence type="ECO:0000256" key="7">
    <source>
        <dbReference type="ARBA" id="ARBA00023274"/>
    </source>
</evidence>
<evidence type="ECO:0000256" key="9">
    <source>
        <dbReference type="HAMAP-Rule" id="MF_01318"/>
    </source>
</evidence>
<dbReference type="Pfam" id="PF00687">
    <property type="entry name" value="Ribosomal_L1"/>
    <property type="match status" value="1"/>
</dbReference>
<dbReference type="PANTHER" id="PTHR36427">
    <property type="entry name" value="54S RIBOSOMAL PROTEIN L1, MITOCHONDRIAL"/>
    <property type="match status" value="1"/>
</dbReference>
<dbReference type="Proteomes" id="UP000070383">
    <property type="component" value="Unassembled WGS sequence"/>
</dbReference>
<comment type="similarity">
    <text evidence="1 9">Belongs to the universal ribosomal protein uL1 family.</text>
</comment>
<dbReference type="GO" id="GO:0019843">
    <property type="term" value="F:rRNA binding"/>
    <property type="evidence" value="ECO:0007669"/>
    <property type="project" value="UniProtKB-UniRule"/>
</dbReference>
<dbReference type="NCBIfam" id="TIGR01169">
    <property type="entry name" value="rplA_bact"/>
    <property type="match status" value="1"/>
</dbReference>
<evidence type="ECO:0000256" key="1">
    <source>
        <dbReference type="ARBA" id="ARBA00010531"/>
    </source>
</evidence>
<dbReference type="GO" id="GO:0000049">
    <property type="term" value="F:tRNA binding"/>
    <property type="evidence" value="ECO:0007669"/>
    <property type="project" value="UniProtKB-KW"/>
</dbReference>
<dbReference type="OrthoDB" id="9803740at2"/>
<sequence length="236" mass="25392">MAKKGKRYLEAKKSFDSTKEYTLDEALEIIEKTASAKFDETVELHFNLGVDSRHADQQVRGTVILPHGTGKNQKVLAFVKEDRINEALEAGADYAGGEDLAAKIQNEGWLDFDVVVATPDMMAVVGRLGRVLGPQGLMPNPKTGTVTPDVKKAIAEIKAGKVEYRTDKANLVHVPTGKVSFGKEKLAENIVSLITAVAKAKPASAKGKYMKSVTLASTMGPGVKLSPARAMDLVEK</sequence>
<dbReference type="CDD" id="cd00403">
    <property type="entry name" value="Ribosomal_L1"/>
    <property type="match status" value="1"/>
</dbReference>
<dbReference type="InterPro" id="IPR016095">
    <property type="entry name" value="Ribosomal_uL1_3-a/b-sand"/>
</dbReference>
<dbReference type="Gene3D" id="3.30.190.20">
    <property type="match status" value="1"/>
</dbReference>
<keyword evidence="4 9" id="KW-0810">Translation regulation</keyword>
<evidence type="ECO:0000313" key="11">
    <source>
        <dbReference type="Proteomes" id="UP000070383"/>
    </source>
</evidence>
<dbReference type="GO" id="GO:0006417">
    <property type="term" value="P:regulation of translation"/>
    <property type="evidence" value="ECO:0007669"/>
    <property type="project" value="UniProtKB-KW"/>
</dbReference>
<evidence type="ECO:0000256" key="6">
    <source>
        <dbReference type="ARBA" id="ARBA00022980"/>
    </source>
</evidence>
<keyword evidence="9" id="KW-0820">tRNA-binding</keyword>
<dbReference type="GO" id="GO:0003735">
    <property type="term" value="F:structural constituent of ribosome"/>
    <property type="evidence" value="ECO:0007669"/>
    <property type="project" value="InterPro"/>
</dbReference>
<keyword evidence="11" id="KW-1185">Reference proteome</keyword>
<reference evidence="11" key="1">
    <citation type="submission" date="2016-01" db="EMBL/GenBank/DDBJ databases">
        <authorList>
            <person name="Mitreva M."/>
            <person name="Pepin K.H."/>
            <person name="Mihindukulasuriya K.A."/>
            <person name="Fulton R."/>
            <person name="Fronick C."/>
            <person name="O'Laughlin M."/>
            <person name="Miner T."/>
            <person name="Herter B."/>
            <person name="Rosa B.A."/>
            <person name="Cordes M."/>
            <person name="Tomlinson C."/>
            <person name="Wollam A."/>
            <person name="Palsikar V.B."/>
            <person name="Mardis E.R."/>
            <person name="Wilson R.K."/>
        </authorList>
    </citation>
    <scope>NUCLEOTIDE SEQUENCE [LARGE SCALE GENOMIC DNA]</scope>
    <source>
        <strain evidence="11">MJR8151</strain>
    </source>
</reference>